<dbReference type="Pfam" id="PF17921">
    <property type="entry name" value="Integrase_H2C2"/>
    <property type="match status" value="1"/>
</dbReference>
<dbReference type="GO" id="GO:0004523">
    <property type="term" value="F:RNA-DNA hybrid ribonuclease activity"/>
    <property type="evidence" value="ECO:0007669"/>
    <property type="project" value="UniProtKB-EC"/>
</dbReference>
<keyword evidence="13" id="KW-0229">DNA integration</keyword>
<dbReference type="Pfam" id="PF24626">
    <property type="entry name" value="SH3_Tf2-1"/>
    <property type="match status" value="1"/>
</dbReference>
<gene>
    <name evidence="22" type="ORF">WMY93_022544</name>
</gene>
<dbReference type="GO" id="GO:0003964">
    <property type="term" value="F:RNA-directed DNA polymerase activity"/>
    <property type="evidence" value="ECO:0007669"/>
    <property type="project" value="UniProtKB-KW"/>
</dbReference>
<keyword evidence="4" id="KW-0645">Protease</keyword>
<dbReference type="InterPro" id="IPR021109">
    <property type="entry name" value="Peptidase_aspartic_dom_sf"/>
</dbReference>
<dbReference type="FunFam" id="3.30.420.10:FF:000032">
    <property type="entry name" value="Retrovirus-related Pol polyprotein from transposon 297-like Protein"/>
    <property type="match status" value="1"/>
</dbReference>
<reference evidence="23" key="1">
    <citation type="submission" date="2024-04" db="EMBL/GenBank/DDBJ databases">
        <title>Salinicola lusitanus LLJ914,a marine bacterium isolated from the Okinawa Trough.</title>
        <authorList>
            <person name="Li J."/>
        </authorList>
    </citation>
    <scope>NUCLEOTIDE SEQUENCE [LARGE SCALE GENOMIC DNA]</scope>
</reference>
<dbReference type="Pfam" id="PF03732">
    <property type="entry name" value="Retrotrans_gag"/>
    <property type="match status" value="2"/>
</dbReference>
<evidence type="ECO:0000256" key="7">
    <source>
        <dbReference type="ARBA" id="ARBA00022722"/>
    </source>
</evidence>
<dbReference type="InterPro" id="IPR000477">
    <property type="entry name" value="RT_dom"/>
</dbReference>
<keyword evidence="17" id="KW-0233">DNA recombination</keyword>
<evidence type="ECO:0000256" key="16">
    <source>
        <dbReference type="ARBA" id="ARBA00023125"/>
    </source>
</evidence>
<dbReference type="Gene3D" id="3.30.70.270">
    <property type="match status" value="2"/>
</dbReference>
<dbReference type="Gene3D" id="1.10.340.70">
    <property type="match status" value="1"/>
</dbReference>
<dbReference type="Gene3D" id="3.10.20.370">
    <property type="match status" value="1"/>
</dbReference>
<feature type="region of interest" description="Disordered" evidence="20">
    <location>
        <begin position="1385"/>
        <end position="1411"/>
    </location>
</feature>
<evidence type="ECO:0000256" key="12">
    <source>
        <dbReference type="ARBA" id="ARBA00022842"/>
    </source>
</evidence>
<keyword evidence="15" id="KW-0239">DNA-directed DNA polymerase</keyword>
<dbReference type="InterPro" id="IPR041373">
    <property type="entry name" value="RT_RNaseH"/>
</dbReference>
<accession>A0AAW0NBS3</accession>
<dbReference type="SUPFAM" id="SSF53098">
    <property type="entry name" value="Ribonuclease H-like"/>
    <property type="match status" value="2"/>
</dbReference>
<evidence type="ECO:0000256" key="9">
    <source>
        <dbReference type="ARBA" id="ARBA00022750"/>
    </source>
</evidence>
<keyword evidence="19" id="KW-0175">Coiled coil</keyword>
<feature type="coiled-coil region" evidence="19">
    <location>
        <begin position="1130"/>
        <end position="1157"/>
    </location>
</feature>
<keyword evidence="12" id="KW-0460">Magnesium</keyword>
<evidence type="ECO:0000256" key="13">
    <source>
        <dbReference type="ARBA" id="ARBA00022908"/>
    </source>
</evidence>
<evidence type="ECO:0000256" key="8">
    <source>
        <dbReference type="ARBA" id="ARBA00022723"/>
    </source>
</evidence>
<proteinExistence type="inferred from homology"/>
<evidence type="ECO:0000256" key="11">
    <source>
        <dbReference type="ARBA" id="ARBA00022801"/>
    </source>
</evidence>
<dbReference type="GO" id="GO:0006310">
    <property type="term" value="P:DNA recombination"/>
    <property type="evidence" value="ECO:0007669"/>
    <property type="project" value="UniProtKB-KW"/>
</dbReference>
<feature type="region of interest" description="Disordered" evidence="20">
    <location>
        <begin position="1"/>
        <end position="28"/>
    </location>
</feature>
<keyword evidence="23" id="KW-1185">Reference proteome</keyword>
<dbReference type="Proteomes" id="UP001460270">
    <property type="component" value="Unassembled WGS sequence"/>
</dbReference>
<dbReference type="SUPFAM" id="SSF56672">
    <property type="entry name" value="DNA/RNA polymerases"/>
    <property type="match status" value="2"/>
</dbReference>
<keyword evidence="7" id="KW-0540">Nuclease</keyword>
<dbReference type="GO" id="GO:0046872">
    <property type="term" value="F:metal ion binding"/>
    <property type="evidence" value="ECO:0007669"/>
    <property type="project" value="UniProtKB-KW"/>
</dbReference>
<comment type="similarity">
    <text evidence="1">Belongs to the beta type-B retroviral polymerase family. HERV class-II K(HML-2) pol subfamily.</text>
</comment>
<evidence type="ECO:0000256" key="18">
    <source>
        <dbReference type="ARBA" id="ARBA00039658"/>
    </source>
</evidence>
<evidence type="ECO:0000313" key="22">
    <source>
        <dbReference type="EMBL" id="KAK7893392.1"/>
    </source>
</evidence>
<dbReference type="GO" id="GO:0003887">
    <property type="term" value="F:DNA-directed DNA polymerase activity"/>
    <property type="evidence" value="ECO:0007669"/>
    <property type="project" value="UniProtKB-KW"/>
</dbReference>
<dbReference type="FunFam" id="3.30.70.270:FF:000003">
    <property type="entry name" value="Transposon Ty3-G Gag-Pol polyprotein"/>
    <property type="match status" value="1"/>
</dbReference>
<dbReference type="PANTHER" id="PTHR37984">
    <property type="entry name" value="PROTEIN CBG26694"/>
    <property type="match status" value="1"/>
</dbReference>
<evidence type="ECO:0000256" key="20">
    <source>
        <dbReference type="SAM" id="MobiDB-lite"/>
    </source>
</evidence>
<keyword evidence="8" id="KW-0479">Metal-binding</keyword>
<dbReference type="EC" id="3.1.26.4" evidence="2"/>
<dbReference type="InterPro" id="IPR036397">
    <property type="entry name" value="RNaseH_sf"/>
</dbReference>
<feature type="domain" description="Integrase catalytic" evidence="21">
    <location>
        <begin position="2127"/>
        <end position="2285"/>
    </location>
</feature>
<name>A0AAW0NBS3_9GOBI</name>
<dbReference type="Gene3D" id="3.10.10.10">
    <property type="entry name" value="HIV Type 1 Reverse Transcriptase, subunit A, domain 1"/>
    <property type="match status" value="2"/>
</dbReference>
<dbReference type="InterPro" id="IPR041588">
    <property type="entry name" value="Integrase_H2C2"/>
</dbReference>
<dbReference type="GO" id="GO:0003677">
    <property type="term" value="F:DNA binding"/>
    <property type="evidence" value="ECO:0007669"/>
    <property type="project" value="UniProtKB-KW"/>
</dbReference>
<dbReference type="EC" id="2.7.7.49" evidence="3"/>
<dbReference type="PANTHER" id="PTHR37984:SF5">
    <property type="entry name" value="PROTEIN NYNRIN-LIKE"/>
    <property type="match status" value="1"/>
</dbReference>
<keyword evidence="16" id="KW-0238">DNA-binding</keyword>
<evidence type="ECO:0000256" key="2">
    <source>
        <dbReference type="ARBA" id="ARBA00012180"/>
    </source>
</evidence>
<dbReference type="InterPro" id="IPR050951">
    <property type="entry name" value="Retrovirus_Pol_polyprotein"/>
</dbReference>
<dbReference type="InterPro" id="IPR043502">
    <property type="entry name" value="DNA/RNA_pol_sf"/>
</dbReference>
<dbReference type="Pfam" id="PF17917">
    <property type="entry name" value="RT_RNaseH"/>
    <property type="match status" value="2"/>
</dbReference>
<evidence type="ECO:0000256" key="17">
    <source>
        <dbReference type="ARBA" id="ARBA00023172"/>
    </source>
</evidence>
<dbReference type="GO" id="GO:0015074">
    <property type="term" value="P:DNA integration"/>
    <property type="evidence" value="ECO:0007669"/>
    <property type="project" value="UniProtKB-KW"/>
</dbReference>
<dbReference type="PROSITE" id="PS50994">
    <property type="entry name" value="INTEGRASE"/>
    <property type="match status" value="1"/>
</dbReference>
<keyword evidence="10" id="KW-0255">Endonuclease</keyword>
<dbReference type="Gene3D" id="3.30.420.10">
    <property type="entry name" value="Ribonuclease H-like superfamily/Ribonuclease H"/>
    <property type="match status" value="2"/>
</dbReference>
<dbReference type="EMBL" id="JBBPFD010000016">
    <property type="protein sequence ID" value="KAK7893392.1"/>
    <property type="molecule type" value="Genomic_DNA"/>
</dbReference>
<keyword evidence="9" id="KW-0064">Aspartyl protease</keyword>
<comment type="caution">
    <text evidence="22">The sequence shown here is derived from an EMBL/GenBank/DDBJ whole genome shotgun (WGS) entry which is preliminary data.</text>
</comment>
<dbReference type="Pfam" id="PF00665">
    <property type="entry name" value="rve"/>
    <property type="match status" value="1"/>
</dbReference>
<organism evidence="22 23">
    <name type="scientific">Mugilogobius chulae</name>
    <name type="common">yellowstripe goby</name>
    <dbReference type="NCBI Taxonomy" id="88201"/>
    <lineage>
        <taxon>Eukaryota</taxon>
        <taxon>Metazoa</taxon>
        <taxon>Chordata</taxon>
        <taxon>Craniata</taxon>
        <taxon>Vertebrata</taxon>
        <taxon>Euteleostomi</taxon>
        <taxon>Actinopterygii</taxon>
        <taxon>Neopterygii</taxon>
        <taxon>Teleostei</taxon>
        <taxon>Neoteleostei</taxon>
        <taxon>Acanthomorphata</taxon>
        <taxon>Gobiaria</taxon>
        <taxon>Gobiiformes</taxon>
        <taxon>Gobioidei</taxon>
        <taxon>Gobiidae</taxon>
        <taxon>Gobionellinae</taxon>
        <taxon>Mugilogobius</taxon>
    </lineage>
</organism>
<evidence type="ECO:0000256" key="5">
    <source>
        <dbReference type="ARBA" id="ARBA00022679"/>
    </source>
</evidence>
<dbReference type="Gene3D" id="2.40.70.10">
    <property type="entry name" value="Acid Proteases"/>
    <property type="match status" value="1"/>
</dbReference>
<evidence type="ECO:0000256" key="1">
    <source>
        <dbReference type="ARBA" id="ARBA00010879"/>
    </source>
</evidence>
<protein>
    <recommendedName>
        <fullName evidence="18">Gypsy retrotransposon integrase-like protein 1</fullName>
        <ecNumber evidence="3">2.7.7.49</ecNumber>
        <ecNumber evidence="2">3.1.26.4</ecNumber>
    </recommendedName>
</protein>
<dbReference type="InterPro" id="IPR012337">
    <property type="entry name" value="RNaseH-like_sf"/>
</dbReference>
<dbReference type="InterPro" id="IPR001584">
    <property type="entry name" value="Integrase_cat-core"/>
</dbReference>
<dbReference type="CDD" id="cd01647">
    <property type="entry name" value="RT_LTR"/>
    <property type="match status" value="2"/>
</dbReference>
<evidence type="ECO:0000259" key="21">
    <source>
        <dbReference type="PROSITE" id="PS50994"/>
    </source>
</evidence>
<feature type="region of interest" description="Disordered" evidence="20">
    <location>
        <begin position="285"/>
        <end position="313"/>
    </location>
</feature>
<dbReference type="CDD" id="cd00303">
    <property type="entry name" value="retropepsin_like"/>
    <property type="match status" value="1"/>
</dbReference>
<dbReference type="FunFam" id="1.10.340.70:FF:000001">
    <property type="entry name" value="Retrovirus-related Pol polyprotein from transposon gypsy-like Protein"/>
    <property type="match status" value="1"/>
</dbReference>
<dbReference type="SUPFAM" id="SSF50630">
    <property type="entry name" value="Acid proteases"/>
    <property type="match status" value="1"/>
</dbReference>
<keyword evidence="14" id="KW-0695">RNA-directed DNA polymerase</keyword>
<dbReference type="InterPro" id="IPR056924">
    <property type="entry name" value="SH3_Tf2-1"/>
</dbReference>
<evidence type="ECO:0000256" key="10">
    <source>
        <dbReference type="ARBA" id="ARBA00022759"/>
    </source>
</evidence>
<evidence type="ECO:0000313" key="23">
    <source>
        <dbReference type="Proteomes" id="UP001460270"/>
    </source>
</evidence>
<keyword evidence="6" id="KW-0548">Nucleotidyltransferase</keyword>
<dbReference type="InterPro" id="IPR043128">
    <property type="entry name" value="Rev_trsase/Diguanyl_cyclase"/>
</dbReference>
<feature type="region of interest" description="Disordered" evidence="20">
    <location>
        <begin position="1070"/>
        <end position="1089"/>
    </location>
</feature>
<evidence type="ECO:0000256" key="3">
    <source>
        <dbReference type="ARBA" id="ARBA00012493"/>
    </source>
</evidence>
<dbReference type="GO" id="GO:0004190">
    <property type="term" value="F:aspartic-type endopeptidase activity"/>
    <property type="evidence" value="ECO:0007669"/>
    <property type="project" value="UniProtKB-KW"/>
</dbReference>
<evidence type="ECO:0000256" key="15">
    <source>
        <dbReference type="ARBA" id="ARBA00022932"/>
    </source>
</evidence>
<evidence type="ECO:0000256" key="6">
    <source>
        <dbReference type="ARBA" id="ARBA00022695"/>
    </source>
</evidence>
<dbReference type="GO" id="GO:0006508">
    <property type="term" value="P:proteolysis"/>
    <property type="evidence" value="ECO:0007669"/>
    <property type="project" value="UniProtKB-KW"/>
</dbReference>
<keyword evidence="5" id="KW-0808">Transferase</keyword>
<evidence type="ECO:0000256" key="19">
    <source>
        <dbReference type="SAM" id="Coils"/>
    </source>
</evidence>
<dbReference type="InterPro" id="IPR005162">
    <property type="entry name" value="Retrotrans_gag_dom"/>
</dbReference>
<evidence type="ECO:0000256" key="14">
    <source>
        <dbReference type="ARBA" id="ARBA00022918"/>
    </source>
</evidence>
<evidence type="ECO:0000256" key="4">
    <source>
        <dbReference type="ARBA" id="ARBA00022670"/>
    </source>
</evidence>
<sequence length="2420" mass="271325">MASPNRSLLEKKKKGMNHNDPTPVLDPYRHVNTRQNQSGVAELTSQLEAMYINEEDKLLVPPAPRPKVAEELKRAQSKTRFSWRPAGVSTPVNAIPSAHQSTADITFPTAPAVATRPPIRMEFPQFGESRNSSDVTDFIEQCENFLTLRPLNDAELMGTLNTVLKGPARSWWLAARNNINNWAEFKQAFLEAFLPMDYQSEIEEQLRTNVQAPSQCLRDFAYDHRALCLKWRPDMKEGEIVHRIFSACNPRLASGLRGTVTTVEQLVKVGSLIEKDWSNTKDYWSRVQQSHPPKRGGKKSDHSSNKSPGADLASAVGEPSLLVVPIRLRGSKGDAVLDSGCTYSLMEPLVVENQEQALGKATLLLNLHDFHGTLGVHVLADDNLCMPLLLGLDFMTMSQITLKPHLRKYILPGGKEHTFLPKARVALQWSHKAPPMNFYVAEVTRPVIPLLEAQPEVVRPLLQKWPTVWTDATGATPVIKHKIVTTDEVPVRRRAYRVSIQKQTVIEDQVQKMLENGVIEPSTSPWSSPVVLTPRKDGTPRFCVDYRGLNAKTQHDAYPMPLIHEILESLEGAQYFSSLDLKSGYWQVAMDEESKLKTAMTTHLGLFQFKVMPFAFVTLGHFPAPEWRSSLSNTSVTLKLCCQAPSSKPDAHVKKCHLFRHQLTFLGHLVSGKGVEVDPAKVSAIAEYPIPVDLKSLQRFLGMPQPQLCFQVHCDASDVGLGAVLMQTVEGEERPIAFASRALQGAEVRYSTAEKECLAVVWAVEKWKHFLEGTTFDVYTDHSALAWAFNCPKTSSRLTRWTLRLQAFNFRVHYKKGCCNVVPDALSRAPQPPEGQVCLSVPKTYWSDIPSSLQEIADAQKLDTTCQELGPSTSQPSPGRIHYQLQQDVWYRGVPSKHGGYNYQLVVPAALVPQFLAYYHNSPFGGHLGRIKTLLRFFKWLGGRQSAKMFGATSAPAVHASSTKVLMKSQLDFSQSSEVKEPGEMIGVDFMGPFPLSKDRNSVLMVVVDYWSRWVELFALKDAKTPKVCKILKTRFSLAGESPSLCCRIGAPNSQVICCPNCPNRSLLGEEEERDETHNDPTPVLDPYRHVNTRQNQSGVAELTSQLEAMYINEEEQAAVEAEEGNDEDVKIVMEQLETLKLSVDGLEARLNEAVDSTLNREDGLRAAMDRMAGEIKNMWTQSCNILMKLSQRASSARPKSTADITFPTAPAVATRPPIRMEFPQFGESRNSSDVTDFIEQCENFLTLRPLNDAELMGTLNTVLKGPARSWWLAARNNINNWAEFKQAFLEAFLPMDYQSEIEEQLRTNVQAPSQCLRDFAYDHRALCLKWRPDMKEGEIVHRILSACNPRLASGLRGTVTTVEQLVKVGSLIEKDWSNTKDYWSRVQQSHPPKRGGKKSDHSSNKSAGADLASAVGEPSLLVVPIRLRGSKGDAVLDSGCTYSLMSLSLWKSVKKDGEVLAPSEIPKFVMANGQENKALGKATLLLNLHDFHGTLGVHVLADDNLCMPLLLGLDFMTMSQITLKPHLRKYILPGGKEHTFLPKARVALQWSHKAPPMNFYVAEVTRPVIPLLEAQPEVVRPLLQKWPTVWTDATGATHVQKMLENGVIEPSTSPWSSPVVLTPRKDGTPRFCVDYRGLNAKTQHDAYPMPLIHEILESLEGAQYFSSLDLKSGYWQVAMDEEIMPFGLRNAGATFQRLMEIVLGELRGKICFVYIDDIIVFSKTQEQHLRDLEAVFAKLHQANLTLNVKKCHLFRHQLTFLGHLVSGKGVEVDPAKVSAIAEYPIPVDLKSLQRFLGMVGWYHKFIPRFADIAAPLNHLKKKDVPWNWSAACQAAFDQLKALILSPPVLIQPQPQLCFQVHCDASDVGLGAVLMQTVEGEERPIAFASRALQGAEVRYSTAEKECLAVVWAVEKWKHFLEGTTFDVYTDHSALAWAFNCPKTSSRLTRWTLRLQAFNFRVHYKKGCCNVVPDALSRAPQPPEGQVCLSVPKTYWSDIPSSLQEIADAQKLDTTCQELGPSTSQPSPGRIHYQLQQDVWYRGVPSKHGGYNYQLVVPAALVPQFLAYYHNSPFGGHLGRIKTLLKILQVAWWPTVRKDVWSYIRTCSTCQQYKSSNEKPAGLLQSSEVKEPGEMIGVDFMGPFPLSKDRNSVLMVVVDYWSRWVELFALKDAKTPKVCKILKNEIFTRWGVPKFMLSDRGPQFTSHLLSQLCEAWGVTQKLTTAYHPQTNMTERVNRTLKTMIASFVGNHHQDWDKWLPEFRLALNTAVHETTGVTPAVLALGRELKGPLERLLHKAPDPHTAAYQTIQTHTQLREEVERHVGASKARQARYYNTRRRDVHFVVGSLVWIRSHPLSKASAKFSAKLAPRWVGPAKVEKKLGPVNYQVRWLTDKLKVDTVNVVDMKPYYGPYKPPAGGGGL</sequence>
<dbReference type="FunFam" id="3.30.70.270:FF:000020">
    <property type="entry name" value="Transposon Tf2-6 polyprotein-like Protein"/>
    <property type="match status" value="1"/>
</dbReference>
<dbReference type="FunFam" id="3.10.20.370:FF:000001">
    <property type="entry name" value="Retrovirus-related Pol polyprotein from transposon 17.6-like protein"/>
    <property type="match status" value="2"/>
</dbReference>
<dbReference type="CDD" id="cd09274">
    <property type="entry name" value="RNase_HI_RT_Ty3"/>
    <property type="match status" value="2"/>
</dbReference>
<keyword evidence="11" id="KW-0378">Hydrolase</keyword>
<dbReference type="Pfam" id="PF00078">
    <property type="entry name" value="RVT_1"/>
    <property type="match status" value="2"/>
</dbReference>